<dbReference type="InterPro" id="IPR000477">
    <property type="entry name" value="RT_dom"/>
</dbReference>
<dbReference type="InterPro" id="IPR043502">
    <property type="entry name" value="DNA/RNA_pol_sf"/>
</dbReference>
<dbReference type="PROSITE" id="PS50878">
    <property type="entry name" value="RT_POL"/>
    <property type="match status" value="1"/>
</dbReference>
<evidence type="ECO:0000256" key="1">
    <source>
        <dbReference type="PROSITE-ProRule" id="PRU00176"/>
    </source>
</evidence>
<feature type="domain" description="RRM" evidence="3">
    <location>
        <begin position="51"/>
        <end position="129"/>
    </location>
</feature>
<dbReference type="InterPro" id="IPR035979">
    <property type="entry name" value="RBD_domain_sf"/>
</dbReference>
<gene>
    <name evidence="5" type="ORF">Acr_17g0008680</name>
</gene>
<dbReference type="Pfam" id="PF00078">
    <property type="entry name" value="RVT_1"/>
    <property type="match status" value="1"/>
</dbReference>
<dbReference type="CDD" id="cd01650">
    <property type="entry name" value="RT_nLTR_like"/>
    <property type="match status" value="1"/>
</dbReference>
<feature type="region of interest" description="Disordered" evidence="2">
    <location>
        <begin position="560"/>
        <end position="583"/>
    </location>
</feature>
<dbReference type="Pfam" id="PF00076">
    <property type="entry name" value="RRM_1"/>
    <property type="match status" value="1"/>
</dbReference>
<dbReference type="PROSITE" id="PS50102">
    <property type="entry name" value="RRM"/>
    <property type="match status" value="1"/>
</dbReference>
<dbReference type="SMART" id="SM00360">
    <property type="entry name" value="RRM"/>
    <property type="match status" value="1"/>
</dbReference>
<feature type="domain" description="Reverse transcriptase" evidence="4">
    <location>
        <begin position="1080"/>
        <end position="1325"/>
    </location>
</feature>
<keyword evidence="6" id="KW-1185">Reference proteome</keyword>
<organism evidence="5 6">
    <name type="scientific">Actinidia rufa</name>
    <dbReference type="NCBI Taxonomy" id="165716"/>
    <lineage>
        <taxon>Eukaryota</taxon>
        <taxon>Viridiplantae</taxon>
        <taxon>Streptophyta</taxon>
        <taxon>Embryophyta</taxon>
        <taxon>Tracheophyta</taxon>
        <taxon>Spermatophyta</taxon>
        <taxon>Magnoliopsida</taxon>
        <taxon>eudicotyledons</taxon>
        <taxon>Gunneridae</taxon>
        <taxon>Pentapetalae</taxon>
        <taxon>asterids</taxon>
        <taxon>Ericales</taxon>
        <taxon>Actinidiaceae</taxon>
        <taxon>Actinidia</taxon>
    </lineage>
</organism>
<dbReference type="GO" id="GO:0003824">
    <property type="term" value="F:catalytic activity"/>
    <property type="evidence" value="ECO:0007669"/>
    <property type="project" value="InterPro"/>
</dbReference>
<reference evidence="5 6" key="1">
    <citation type="submission" date="2019-07" db="EMBL/GenBank/DDBJ databases">
        <title>De Novo Assembly of kiwifruit Actinidia rufa.</title>
        <authorList>
            <person name="Sugita-Konishi S."/>
            <person name="Sato K."/>
            <person name="Mori E."/>
            <person name="Abe Y."/>
            <person name="Kisaki G."/>
            <person name="Hamano K."/>
            <person name="Suezawa K."/>
            <person name="Otani M."/>
            <person name="Fukuda T."/>
            <person name="Manabe T."/>
            <person name="Gomi K."/>
            <person name="Tabuchi M."/>
            <person name="Akimitsu K."/>
            <person name="Kataoka I."/>
        </authorList>
    </citation>
    <scope>NUCLEOTIDE SEQUENCE [LARGE SCALE GENOMIC DNA]</scope>
    <source>
        <strain evidence="6">cv. Fuchu</strain>
    </source>
</reference>
<evidence type="ECO:0000313" key="5">
    <source>
        <dbReference type="EMBL" id="GFZ05296.1"/>
    </source>
</evidence>
<dbReference type="InterPro" id="IPR005135">
    <property type="entry name" value="Endo/exonuclease/phosphatase"/>
</dbReference>
<evidence type="ECO:0000313" key="6">
    <source>
        <dbReference type="Proteomes" id="UP000585474"/>
    </source>
</evidence>
<evidence type="ECO:0000256" key="2">
    <source>
        <dbReference type="SAM" id="MobiDB-lite"/>
    </source>
</evidence>
<keyword evidence="1" id="KW-0694">RNA-binding</keyword>
<dbReference type="SUPFAM" id="SSF56219">
    <property type="entry name" value="DNase I-like"/>
    <property type="match status" value="1"/>
</dbReference>
<dbReference type="SUPFAM" id="SSF54928">
    <property type="entry name" value="RNA-binding domain, RBD"/>
    <property type="match status" value="1"/>
</dbReference>
<feature type="compositionally biased region" description="Basic residues" evidence="2">
    <location>
        <begin position="566"/>
        <end position="579"/>
    </location>
</feature>
<protein>
    <submittedName>
        <fullName evidence="5">Uncharacterized protein</fullName>
    </submittedName>
</protein>
<evidence type="ECO:0000259" key="4">
    <source>
        <dbReference type="PROSITE" id="PS50878"/>
    </source>
</evidence>
<feature type="region of interest" description="Disordered" evidence="2">
    <location>
        <begin position="400"/>
        <end position="422"/>
    </location>
</feature>
<dbReference type="Proteomes" id="UP000585474">
    <property type="component" value="Unassembled WGS sequence"/>
</dbReference>
<name>A0A7J0G3D2_9ERIC</name>
<dbReference type="GO" id="GO:0003723">
    <property type="term" value="F:RNA binding"/>
    <property type="evidence" value="ECO:0007669"/>
    <property type="project" value="UniProtKB-UniRule"/>
</dbReference>
<comment type="caution">
    <text evidence="5">The sequence shown here is derived from an EMBL/GenBank/DDBJ whole genome shotgun (WGS) entry which is preliminary data.</text>
</comment>
<dbReference type="Gene3D" id="3.30.70.330">
    <property type="match status" value="1"/>
</dbReference>
<dbReference type="EMBL" id="BJWL01000017">
    <property type="protein sequence ID" value="GFZ05296.1"/>
    <property type="molecule type" value="Genomic_DNA"/>
</dbReference>
<dbReference type="PANTHER" id="PTHR31635:SF196">
    <property type="entry name" value="REVERSE TRANSCRIPTASE DOMAIN-CONTAINING PROTEIN-RELATED"/>
    <property type="match status" value="1"/>
</dbReference>
<dbReference type="Gene3D" id="3.60.10.10">
    <property type="entry name" value="Endonuclease/exonuclease/phosphatase"/>
    <property type="match status" value="1"/>
</dbReference>
<dbReference type="Pfam" id="PF03372">
    <property type="entry name" value="Exo_endo_phos"/>
    <property type="match status" value="1"/>
</dbReference>
<sequence>MSDREREKEKGESTKANEINMEGWTTVTRRKNSKANMCNRGDDPVLVGKVTTLFVENLPDEMDEEWMHQLFSNSGKVIEVFIPKKRSSKQNLRFGFVRFATREEGLIAIRALNGEKIRDHKILVKLARFVGSPDGAKQFSNGLHGLRKMNFPYAENRSGAGKGMINQRDTKNARGWNKDKQWQQSLFRRNFTGEGSLKGSLTNSQDKKAREVGNGWLLRSTVAKISPCRSLMTIHEHLRSLGHLDIQVRHMGGDWVVITFPTGEDLLSMLGEGKMAWLKEWFMEVHKWGEQPKIKCCRVVWLNCYGVPLNVWHAMTFIDVENHWGDVISLDDGTTKCLSFAVGKIQVSTAIMEPINEAINLEVNGVLYPVRVCEEQIVTNLVSHTKCNCIGCKEAGVEEDVSSQEIGEDNTTGESEADEDVPNEVVDTYEGKTGVDVEKLGGLILGQLGDEERVSRSLTRKVHQTGVSDMGVEVEELEKKSNSKFAENGYPEADVEVGVANAGSQLKVTNVVAHSKEAEGQTTVQAHVLNYDEGLSSSWSMKSKKKSMEDILGIPISTISKSSGAKSKKGKQRGRRRKSSSGVILRSAMAAATSLSASISVGGVANRNRLILDEAQAAWAIGKLLGMEYKGEEDEVVSKMVRMEEQDMKFAGDTGEKGTGEKTIRERKVDFVLLQESKLENVNKGMVQQLWKDDNFDFVEAGADGSAGGLLYIWDPEIFSLEEACCNRRFILVKGILKQQNFSCCIVNIYGSNHVAERRNMWLVLSNLRSSFPYPWCMGGDFNEIRKIGDRQGCTRCDIGTRDFNRFIDGMKLYDLPMLGRKYTWSNSQEGEKWSRIDRFLIHPEWLDIFNFKQWGLPRSLSDHCPIILMEDLRDWGPRPFKFINAWVFHPKCLEVMESAWIQSNEQGWAGYRIMRKLKSMKEALKEWNRVYFGNVQTQIFGMDVVSKIKRKLEFERDKNTKFFHLVASNRQRRNALNSVTVNDQVFDEPNIVKEEVKVYFQNLFLEDWEIRPRIGGFLENTISVEDADGLLKEFSEIEVWSAIMSCDGNKAPGPDGFNMLSVKKGWNFMKKDIMLFFSEFHRNGRLVRSMNSSFLALIPKSIKKVVGEVQSAFVGGRNIQDGILIANEMVDYWKKKKKKGLIIKLDFAKAYDNINWNFLFGMIKLMGYPQKWIQWIKECVSTARVSVLVNGSPTEEFKMHKGLRQGDPLSPLLFIAAAEGLNVFLKRAVNQGLLKGVVVGDQDFRLAQLQFADDTIIFCEAEERELVMIKRILRCFEVLSGLRINYHKSMVSGVGVEVHQLASFAESLRCKHQALPIKVFGNAIRGLPKIKVHLETCDRKFFYKTCYVEEEAHYFWREDLCL</sequence>
<dbReference type="InterPro" id="IPR000504">
    <property type="entry name" value="RRM_dom"/>
</dbReference>
<dbReference type="InterPro" id="IPR036691">
    <property type="entry name" value="Endo/exonu/phosph_ase_sf"/>
</dbReference>
<dbReference type="InterPro" id="IPR012677">
    <property type="entry name" value="Nucleotide-bd_a/b_plait_sf"/>
</dbReference>
<accession>A0A7J0G3D2</accession>
<dbReference type="CDD" id="cd00590">
    <property type="entry name" value="RRM_SF"/>
    <property type="match status" value="1"/>
</dbReference>
<proteinExistence type="predicted"/>
<dbReference type="OrthoDB" id="1750912at2759"/>
<dbReference type="PANTHER" id="PTHR31635">
    <property type="entry name" value="REVERSE TRANSCRIPTASE DOMAIN-CONTAINING PROTEIN-RELATED"/>
    <property type="match status" value="1"/>
</dbReference>
<dbReference type="SUPFAM" id="SSF56672">
    <property type="entry name" value="DNA/RNA polymerases"/>
    <property type="match status" value="1"/>
</dbReference>
<evidence type="ECO:0000259" key="3">
    <source>
        <dbReference type="PROSITE" id="PS50102"/>
    </source>
</evidence>